<sequence length="147" mass="16435">MTRCPFHVTSIISTTGSLCLLLFQMVLSDLPCEENEMCINYNDQHPNGRYVWLVLLIFSVALLCGGVFFCFQCWLKRWRIHTPRRTMAVFAVGDLDPIYGTGAAALESGSPATRIHLPSQNPEQYPAPCFGALGPPPPYEEILRTSQ</sequence>
<dbReference type="Proteomes" id="UP000694381">
    <property type="component" value="Unassembled WGS sequence"/>
</dbReference>
<evidence type="ECO:0000313" key="4">
    <source>
        <dbReference type="Proteomes" id="UP000694381"/>
    </source>
</evidence>
<organism evidence="3 4">
    <name type="scientific">Nannospalax galili</name>
    <name type="common">Northern Israeli blind subterranean mole rat</name>
    <name type="synonym">Spalax galili</name>
    <dbReference type="NCBI Taxonomy" id="1026970"/>
    <lineage>
        <taxon>Eukaryota</taxon>
        <taxon>Metazoa</taxon>
        <taxon>Chordata</taxon>
        <taxon>Craniata</taxon>
        <taxon>Vertebrata</taxon>
        <taxon>Euteleostomi</taxon>
        <taxon>Mammalia</taxon>
        <taxon>Eutheria</taxon>
        <taxon>Euarchontoglires</taxon>
        <taxon>Glires</taxon>
        <taxon>Rodentia</taxon>
        <taxon>Myomorpha</taxon>
        <taxon>Muroidea</taxon>
        <taxon>Spalacidae</taxon>
        <taxon>Spalacinae</taxon>
        <taxon>Nannospalax</taxon>
    </lineage>
</organism>
<dbReference type="InterPro" id="IPR039490">
    <property type="entry name" value="TMEM207"/>
</dbReference>
<dbReference type="Ensembl" id="ENSNGAT00000032367.1">
    <property type="protein sequence ID" value="ENSNGAP00000026634.1"/>
    <property type="gene ID" value="ENSNGAG00000024223.1"/>
</dbReference>
<keyword evidence="1" id="KW-1133">Transmembrane helix</keyword>
<dbReference type="GO" id="GO:0031901">
    <property type="term" value="C:early endosome membrane"/>
    <property type="evidence" value="ECO:0007669"/>
    <property type="project" value="Ensembl"/>
</dbReference>
<reference evidence="3" key="2">
    <citation type="submission" date="2025-09" db="UniProtKB">
        <authorList>
            <consortium name="Ensembl"/>
        </authorList>
    </citation>
    <scope>IDENTIFICATION</scope>
</reference>
<evidence type="ECO:0000313" key="3">
    <source>
        <dbReference type="Ensembl" id="ENSNGAP00000026634.1"/>
    </source>
</evidence>
<dbReference type="PANTHER" id="PTHR36467:SF1">
    <property type="entry name" value="TRANSMEMBRANE PROTEIN 207"/>
    <property type="match status" value="1"/>
</dbReference>
<protein>
    <submittedName>
        <fullName evidence="3">Transmembrane protein 207</fullName>
    </submittedName>
</protein>
<dbReference type="Pfam" id="PF14979">
    <property type="entry name" value="TMEM52"/>
    <property type="match status" value="1"/>
</dbReference>
<name>A0A8C6S274_NANGA</name>
<evidence type="ECO:0000256" key="2">
    <source>
        <dbReference type="SAM" id="SignalP"/>
    </source>
</evidence>
<feature type="transmembrane region" description="Helical" evidence="1">
    <location>
        <begin position="52"/>
        <end position="75"/>
    </location>
</feature>
<gene>
    <name evidence="3" type="primary">Tmem207</name>
</gene>
<keyword evidence="1" id="KW-0812">Transmembrane</keyword>
<feature type="signal peptide" evidence="2">
    <location>
        <begin position="1"/>
        <end position="28"/>
    </location>
</feature>
<dbReference type="GeneTree" id="ENSGT00390000006126"/>
<reference evidence="3" key="1">
    <citation type="submission" date="2025-08" db="UniProtKB">
        <authorList>
            <consortium name="Ensembl"/>
        </authorList>
    </citation>
    <scope>IDENTIFICATION</scope>
</reference>
<keyword evidence="2" id="KW-0732">Signal</keyword>
<accession>A0A8C6S274</accession>
<keyword evidence="1" id="KW-0472">Membrane</keyword>
<dbReference type="PANTHER" id="PTHR36467">
    <property type="entry name" value="TRANSMEMBRANE PROTEIN 207"/>
    <property type="match status" value="1"/>
</dbReference>
<proteinExistence type="predicted"/>
<keyword evidence="4" id="KW-1185">Reference proteome</keyword>
<dbReference type="OMA" id="PNGWYIW"/>
<dbReference type="AlphaFoldDB" id="A0A8C6S274"/>
<evidence type="ECO:0000256" key="1">
    <source>
        <dbReference type="SAM" id="Phobius"/>
    </source>
</evidence>
<feature type="chain" id="PRO_5034854044" evidence="2">
    <location>
        <begin position="29"/>
        <end position="147"/>
    </location>
</feature>